<name>A0A081KAU2_9GAMM</name>
<protein>
    <submittedName>
        <fullName evidence="2">Uncharacterized protein</fullName>
    </submittedName>
</protein>
<feature type="transmembrane region" description="Helical" evidence="1">
    <location>
        <begin position="104"/>
        <end position="127"/>
    </location>
</feature>
<comment type="caution">
    <text evidence="2">The sequence shown here is derived from an EMBL/GenBank/DDBJ whole genome shotgun (WGS) entry which is preliminary data.</text>
</comment>
<sequence>MFQCPHCKNKGIGIWAKLWCGSDAPAQCKYCGELSFVHSRYRFGLQSARPLIVSWLTIGLCIYLFFVSHPMYVLLAVPFIWLAGRFWALALLPLQPITQQQSVACRQFGNGFIVVVAILVITGITIASL</sequence>
<dbReference type="RefSeq" id="WP_020582841.1">
    <property type="nucleotide sequence ID" value="NZ_JOJP01000001.1"/>
</dbReference>
<evidence type="ECO:0000313" key="3">
    <source>
        <dbReference type="Proteomes" id="UP000027997"/>
    </source>
</evidence>
<feature type="transmembrane region" description="Helical" evidence="1">
    <location>
        <begin position="72"/>
        <end position="92"/>
    </location>
</feature>
<accession>A0A081KAU2</accession>
<keyword evidence="1" id="KW-1133">Transmembrane helix</keyword>
<dbReference type="Proteomes" id="UP000027997">
    <property type="component" value="Unassembled WGS sequence"/>
</dbReference>
<reference evidence="2 3" key="1">
    <citation type="submission" date="2014-06" db="EMBL/GenBank/DDBJ databases">
        <title>Whole Genome Sequences of Three Symbiotic Endozoicomonas Bacteria.</title>
        <authorList>
            <person name="Neave M.J."/>
            <person name="Apprill A."/>
            <person name="Voolstra C.R."/>
        </authorList>
    </citation>
    <scope>NUCLEOTIDE SEQUENCE [LARGE SCALE GENOMIC DNA]</scope>
    <source>
        <strain evidence="2 3">DSM 22380</strain>
    </source>
</reference>
<dbReference type="AlphaFoldDB" id="A0A081KAU2"/>
<proteinExistence type="predicted"/>
<keyword evidence="1" id="KW-0812">Transmembrane</keyword>
<keyword evidence="1" id="KW-0472">Membrane</keyword>
<evidence type="ECO:0000256" key="1">
    <source>
        <dbReference type="SAM" id="Phobius"/>
    </source>
</evidence>
<evidence type="ECO:0000313" key="2">
    <source>
        <dbReference type="EMBL" id="KEI71268.1"/>
    </source>
</evidence>
<feature type="transmembrane region" description="Helical" evidence="1">
    <location>
        <begin position="48"/>
        <end position="66"/>
    </location>
</feature>
<dbReference type="eggNOG" id="ENOG5034AHV">
    <property type="taxonomic scope" value="Bacteria"/>
</dbReference>
<keyword evidence="3" id="KW-1185">Reference proteome</keyword>
<dbReference type="EMBL" id="JOJP01000001">
    <property type="protein sequence ID" value="KEI71268.1"/>
    <property type="molecule type" value="Genomic_DNA"/>
</dbReference>
<gene>
    <name evidence="2" type="ORF">GV64_11405</name>
</gene>
<organism evidence="2 3">
    <name type="scientific">Endozoicomonas elysicola</name>
    <dbReference type="NCBI Taxonomy" id="305900"/>
    <lineage>
        <taxon>Bacteria</taxon>
        <taxon>Pseudomonadati</taxon>
        <taxon>Pseudomonadota</taxon>
        <taxon>Gammaproteobacteria</taxon>
        <taxon>Oceanospirillales</taxon>
        <taxon>Endozoicomonadaceae</taxon>
        <taxon>Endozoicomonas</taxon>
    </lineage>
</organism>